<dbReference type="Pfam" id="PF20414">
    <property type="entry name" value="DUF6698"/>
    <property type="match status" value="1"/>
</dbReference>
<dbReference type="EMBL" id="JADNRY010000264">
    <property type="protein sequence ID" value="KAF9060019.1"/>
    <property type="molecule type" value="Genomic_DNA"/>
</dbReference>
<reference evidence="2" key="1">
    <citation type="submission" date="2020-11" db="EMBL/GenBank/DDBJ databases">
        <authorList>
            <consortium name="DOE Joint Genome Institute"/>
            <person name="Ahrendt S."/>
            <person name="Riley R."/>
            <person name="Andreopoulos W."/>
            <person name="Labutti K."/>
            <person name="Pangilinan J."/>
            <person name="Ruiz-Duenas F.J."/>
            <person name="Barrasa J.M."/>
            <person name="Sanchez-Garcia M."/>
            <person name="Camarero S."/>
            <person name="Miyauchi S."/>
            <person name="Serrano A."/>
            <person name="Linde D."/>
            <person name="Babiker R."/>
            <person name="Drula E."/>
            <person name="Ayuso-Fernandez I."/>
            <person name="Pacheco R."/>
            <person name="Padilla G."/>
            <person name="Ferreira P."/>
            <person name="Barriuso J."/>
            <person name="Kellner H."/>
            <person name="Castanera R."/>
            <person name="Alfaro M."/>
            <person name="Ramirez L."/>
            <person name="Pisabarro A.G."/>
            <person name="Kuo A."/>
            <person name="Tritt A."/>
            <person name="Lipzen A."/>
            <person name="He G."/>
            <person name="Yan M."/>
            <person name="Ng V."/>
            <person name="Cullen D."/>
            <person name="Martin F."/>
            <person name="Rosso M.-N."/>
            <person name="Henrissat B."/>
            <person name="Hibbett D."/>
            <person name="Martinez A.T."/>
            <person name="Grigoriev I.V."/>
        </authorList>
    </citation>
    <scope>NUCLEOTIDE SEQUENCE</scope>
    <source>
        <strain evidence="2">AH 40177</strain>
    </source>
</reference>
<protein>
    <submittedName>
        <fullName evidence="2">Uncharacterized protein</fullName>
    </submittedName>
</protein>
<gene>
    <name evidence="2" type="ORF">BDP27DRAFT_1495310</name>
</gene>
<accession>A0A9P5TZ87</accession>
<dbReference type="AlphaFoldDB" id="A0A9P5TZ87"/>
<organism evidence="2 3">
    <name type="scientific">Rhodocollybia butyracea</name>
    <dbReference type="NCBI Taxonomy" id="206335"/>
    <lineage>
        <taxon>Eukaryota</taxon>
        <taxon>Fungi</taxon>
        <taxon>Dikarya</taxon>
        <taxon>Basidiomycota</taxon>
        <taxon>Agaricomycotina</taxon>
        <taxon>Agaricomycetes</taxon>
        <taxon>Agaricomycetidae</taxon>
        <taxon>Agaricales</taxon>
        <taxon>Marasmiineae</taxon>
        <taxon>Omphalotaceae</taxon>
        <taxon>Rhodocollybia</taxon>
    </lineage>
</organism>
<dbReference type="InterPro" id="IPR046521">
    <property type="entry name" value="DUF6698"/>
</dbReference>
<sequence>MTATPPTDDDSDELDELQPTVLPTPPVIELELLEEFELKDRSKRGIQNNITGGLLCPVEFDWDNSTIRTAIWNFENDFDFASSARACCFYTDSTFNPNDLDEGRAF</sequence>
<evidence type="ECO:0000313" key="3">
    <source>
        <dbReference type="Proteomes" id="UP000772434"/>
    </source>
</evidence>
<comment type="caution">
    <text evidence="2">The sequence shown here is derived from an EMBL/GenBank/DDBJ whole genome shotgun (WGS) entry which is preliminary data.</text>
</comment>
<dbReference type="OrthoDB" id="2662502at2759"/>
<feature type="compositionally biased region" description="Acidic residues" evidence="1">
    <location>
        <begin position="7"/>
        <end position="16"/>
    </location>
</feature>
<proteinExistence type="predicted"/>
<dbReference type="Proteomes" id="UP000772434">
    <property type="component" value="Unassembled WGS sequence"/>
</dbReference>
<feature type="region of interest" description="Disordered" evidence="1">
    <location>
        <begin position="1"/>
        <end position="20"/>
    </location>
</feature>
<name>A0A9P5TZ87_9AGAR</name>
<evidence type="ECO:0000256" key="1">
    <source>
        <dbReference type="SAM" id="MobiDB-lite"/>
    </source>
</evidence>
<evidence type="ECO:0000313" key="2">
    <source>
        <dbReference type="EMBL" id="KAF9060019.1"/>
    </source>
</evidence>
<keyword evidence="3" id="KW-1185">Reference proteome</keyword>